<comment type="caution">
    <text evidence="1">The sequence shown here is derived from an EMBL/GenBank/DDBJ whole genome shotgun (WGS) entry which is preliminary data.</text>
</comment>
<name>A0A4D4KY65_STRVO</name>
<keyword evidence="2" id="KW-1185">Reference proteome</keyword>
<evidence type="ECO:0000313" key="2">
    <source>
        <dbReference type="Proteomes" id="UP000301309"/>
    </source>
</evidence>
<gene>
    <name evidence="1" type="ORF">SVIO_019110</name>
</gene>
<accession>A0A4D4KY65</accession>
<proteinExistence type="predicted"/>
<evidence type="ECO:0000313" key="1">
    <source>
        <dbReference type="EMBL" id="GDY51288.1"/>
    </source>
</evidence>
<dbReference type="SUPFAM" id="SSF50129">
    <property type="entry name" value="GroES-like"/>
    <property type="match status" value="1"/>
</dbReference>
<organism evidence="1 2">
    <name type="scientific">Streptomyces violaceusniger</name>
    <dbReference type="NCBI Taxonomy" id="68280"/>
    <lineage>
        <taxon>Bacteria</taxon>
        <taxon>Bacillati</taxon>
        <taxon>Actinomycetota</taxon>
        <taxon>Actinomycetes</taxon>
        <taxon>Kitasatosporales</taxon>
        <taxon>Streptomycetaceae</taxon>
        <taxon>Streptomyces</taxon>
        <taxon>Streptomyces violaceusniger group</taxon>
    </lineage>
</organism>
<dbReference type="EMBL" id="BJHW01000001">
    <property type="protein sequence ID" value="GDY51288.1"/>
    <property type="molecule type" value="Genomic_DNA"/>
</dbReference>
<sequence>MVLAWRAPCGGCRSCRRGRPWYCFDSRNAAQPITLTDGTPLSPALGIGAFAEKTLVAAGQAVKIDPRRAPRRRA</sequence>
<reference evidence="1 2" key="1">
    <citation type="journal article" date="2020" name="Int. J. Syst. Evol. Microbiol.">
        <title>Reclassification of Streptomyces castelarensis and Streptomyces sporoclivatus as later heterotypic synonyms of Streptomyces antimycoticus.</title>
        <authorList>
            <person name="Komaki H."/>
            <person name="Tamura T."/>
        </authorList>
    </citation>
    <scope>NUCLEOTIDE SEQUENCE [LARGE SCALE GENOMIC DNA]</scope>
    <source>
        <strain evidence="1 2">NBRC 13459</strain>
    </source>
</reference>
<dbReference type="Gene3D" id="3.90.180.10">
    <property type="entry name" value="Medium-chain alcohol dehydrogenases, catalytic domain"/>
    <property type="match status" value="1"/>
</dbReference>
<dbReference type="AlphaFoldDB" id="A0A4D4KY65"/>
<dbReference type="Proteomes" id="UP000301309">
    <property type="component" value="Unassembled WGS sequence"/>
</dbReference>
<dbReference type="InterPro" id="IPR011032">
    <property type="entry name" value="GroES-like_sf"/>
</dbReference>
<protein>
    <submittedName>
        <fullName evidence="1">Uncharacterized protein</fullName>
    </submittedName>
</protein>